<sequence length="78" mass="8369">MLEDKKEIGVFHGRATPFPAEASIPGLFAGQVRARPDAAAVTCGPRTLTYAELDERSNRLAHLLRRRGVGADTPVGIV</sequence>
<gene>
    <name evidence="4" type="ORF">ACFFNX_49405</name>
</gene>
<dbReference type="PANTHER" id="PTHR44845">
    <property type="entry name" value="CARRIER DOMAIN-CONTAINING PROTEIN"/>
    <property type="match status" value="1"/>
</dbReference>
<evidence type="ECO:0000313" key="4">
    <source>
        <dbReference type="EMBL" id="MFB9840193.1"/>
    </source>
</evidence>
<accession>A0ABV5YYU2</accession>
<keyword evidence="1" id="KW-0596">Phosphopantetheine</keyword>
<dbReference type="Proteomes" id="UP001589627">
    <property type="component" value="Unassembled WGS sequence"/>
</dbReference>
<reference evidence="4 5" key="1">
    <citation type="submission" date="2024-09" db="EMBL/GenBank/DDBJ databases">
        <authorList>
            <person name="Sun Q."/>
            <person name="Mori K."/>
        </authorList>
    </citation>
    <scope>NUCLEOTIDE SEQUENCE [LARGE SCALE GENOMIC DNA]</scope>
    <source>
        <strain evidence="4 5">TBRC 0563</strain>
    </source>
</reference>
<keyword evidence="5" id="KW-1185">Reference proteome</keyword>
<comment type="caution">
    <text evidence="4">The sequence shown here is derived from an EMBL/GenBank/DDBJ whole genome shotgun (WGS) entry which is preliminary data.</text>
</comment>
<organism evidence="4 5">
    <name type="scientific">Actinoallomurus acaciae</name>
    <dbReference type="NCBI Taxonomy" id="502577"/>
    <lineage>
        <taxon>Bacteria</taxon>
        <taxon>Bacillati</taxon>
        <taxon>Actinomycetota</taxon>
        <taxon>Actinomycetes</taxon>
        <taxon>Streptosporangiales</taxon>
        <taxon>Thermomonosporaceae</taxon>
        <taxon>Actinoallomurus</taxon>
    </lineage>
</organism>
<dbReference type="SUPFAM" id="SSF56801">
    <property type="entry name" value="Acetyl-CoA synthetase-like"/>
    <property type="match status" value="1"/>
</dbReference>
<proteinExistence type="predicted"/>
<keyword evidence="2" id="KW-0597">Phosphoprotein</keyword>
<name>A0ABV5YYU2_9ACTN</name>
<dbReference type="Pfam" id="PF00501">
    <property type="entry name" value="AMP-binding"/>
    <property type="match status" value="1"/>
</dbReference>
<dbReference type="EMBL" id="JBHLZP010000965">
    <property type="protein sequence ID" value="MFB9840193.1"/>
    <property type="molecule type" value="Genomic_DNA"/>
</dbReference>
<dbReference type="Gene3D" id="3.40.50.12780">
    <property type="entry name" value="N-terminal domain of ligase-like"/>
    <property type="match status" value="1"/>
</dbReference>
<evidence type="ECO:0000313" key="5">
    <source>
        <dbReference type="Proteomes" id="UP001589627"/>
    </source>
</evidence>
<protein>
    <submittedName>
        <fullName evidence="4">AMP-binding protein</fullName>
    </submittedName>
</protein>
<dbReference type="PANTHER" id="PTHR44845:SF6">
    <property type="entry name" value="BETA-ALANINE-ACTIVATING ENZYME"/>
    <property type="match status" value="1"/>
</dbReference>
<dbReference type="InterPro" id="IPR042099">
    <property type="entry name" value="ANL_N_sf"/>
</dbReference>
<evidence type="ECO:0000256" key="2">
    <source>
        <dbReference type="ARBA" id="ARBA00022553"/>
    </source>
</evidence>
<feature type="non-terminal residue" evidence="4">
    <location>
        <position position="78"/>
    </location>
</feature>
<evidence type="ECO:0000256" key="1">
    <source>
        <dbReference type="ARBA" id="ARBA00022450"/>
    </source>
</evidence>
<feature type="domain" description="AMP-dependent synthetase/ligase" evidence="3">
    <location>
        <begin position="29"/>
        <end position="78"/>
    </location>
</feature>
<dbReference type="RefSeq" id="WP_378213412.1">
    <property type="nucleotide sequence ID" value="NZ_JBHLZP010000965.1"/>
</dbReference>
<evidence type="ECO:0000259" key="3">
    <source>
        <dbReference type="Pfam" id="PF00501"/>
    </source>
</evidence>
<dbReference type="InterPro" id="IPR000873">
    <property type="entry name" value="AMP-dep_synth/lig_dom"/>
</dbReference>